<dbReference type="PROSITE" id="PS51257">
    <property type="entry name" value="PROKAR_LIPOPROTEIN"/>
    <property type="match status" value="1"/>
</dbReference>
<gene>
    <name evidence="2" type="ORF">JJ685_26750</name>
</gene>
<keyword evidence="1" id="KW-0732">Signal</keyword>
<dbReference type="InterPro" id="IPR036514">
    <property type="entry name" value="SGNH_hydro_sf"/>
</dbReference>
<dbReference type="RefSeq" id="WP_201677431.1">
    <property type="nucleotide sequence ID" value="NZ_JAEQNE010000009.1"/>
</dbReference>
<keyword evidence="2" id="KW-0378">Hydrolase</keyword>
<dbReference type="CDD" id="cd01847">
    <property type="entry name" value="Triacylglycerol_lipase_like"/>
    <property type="match status" value="1"/>
</dbReference>
<sequence>MAFQWLRRACLLAACASALVVAACGGGSIVSGFTPARVVAFGDAMGDLGQNGSRYTINDGSGNNNWTLQVANSYGRPLAASAAGGLSFATGNARVVATPDAAGNAATPTIQQQIDGFLASGTLSETDLVLVSGGTSDLIVEVQAVLAGTQTEDQMRAKLETAARALSAQVQRLVDAGAHHVAIAGPYNLGRSAWANPAQTGQSGLMENATRTFNRRLVASMVNLGANVLYVDFEQQINLATANPGDGAFALSNVTTVVCTSVDPGPGIGTGAGQVNSNLCTPSTLVAGADSTRFLWADRVYPTPRGHQILGEFAFNQIHNRW</sequence>
<feature type="chain" id="PRO_5037749392" evidence="1">
    <location>
        <begin position="23"/>
        <end position="322"/>
    </location>
</feature>
<name>A0A936Z5R0_9BURK</name>
<proteinExistence type="predicted"/>
<accession>A0A936Z5R0</accession>
<evidence type="ECO:0000313" key="2">
    <source>
        <dbReference type="EMBL" id="MBL0394767.1"/>
    </source>
</evidence>
<comment type="caution">
    <text evidence="2">The sequence shown here is derived from an EMBL/GenBank/DDBJ whole genome shotgun (WGS) entry which is preliminary data.</text>
</comment>
<dbReference type="Gene3D" id="3.40.50.1110">
    <property type="entry name" value="SGNH hydrolase"/>
    <property type="match status" value="1"/>
</dbReference>
<evidence type="ECO:0000256" key="1">
    <source>
        <dbReference type="SAM" id="SignalP"/>
    </source>
</evidence>
<dbReference type="AlphaFoldDB" id="A0A936Z5R0"/>
<feature type="signal peptide" evidence="1">
    <location>
        <begin position="1"/>
        <end position="22"/>
    </location>
</feature>
<reference evidence="2 3" key="1">
    <citation type="journal article" date="2017" name="Int. J. Syst. Evol. Microbiol.">
        <title>Ramlibacter monticola sp. nov., isolated from forest soil.</title>
        <authorList>
            <person name="Chaudhary D.K."/>
            <person name="Kim J."/>
        </authorList>
    </citation>
    <scope>NUCLEOTIDE SEQUENCE [LARGE SCALE GENOMIC DNA]</scope>
    <source>
        <strain evidence="2 3">KACC 19175</strain>
    </source>
</reference>
<dbReference type="GO" id="GO:0016788">
    <property type="term" value="F:hydrolase activity, acting on ester bonds"/>
    <property type="evidence" value="ECO:0007669"/>
    <property type="project" value="UniProtKB-ARBA"/>
</dbReference>
<keyword evidence="3" id="KW-1185">Reference proteome</keyword>
<dbReference type="SUPFAM" id="SSF52266">
    <property type="entry name" value="SGNH hydrolase"/>
    <property type="match status" value="1"/>
</dbReference>
<organism evidence="2 3">
    <name type="scientific">Ramlibacter monticola</name>
    <dbReference type="NCBI Taxonomy" id="1926872"/>
    <lineage>
        <taxon>Bacteria</taxon>
        <taxon>Pseudomonadati</taxon>
        <taxon>Pseudomonadota</taxon>
        <taxon>Betaproteobacteria</taxon>
        <taxon>Burkholderiales</taxon>
        <taxon>Comamonadaceae</taxon>
        <taxon>Ramlibacter</taxon>
    </lineage>
</organism>
<evidence type="ECO:0000313" key="3">
    <source>
        <dbReference type="Proteomes" id="UP000599109"/>
    </source>
</evidence>
<protein>
    <submittedName>
        <fullName evidence="2">SGNH/GDSL hydrolase family protein</fullName>
    </submittedName>
</protein>
<dbReference type="EMBL" id="JAEQNE010000009">
    <property type="protein sequence ID" value="MBL0394767.1"/>
    <property type="molecule type" value="Genomic_DNA"/>
</dbReference>
<dbReference type="Proteomes" id="UP000599109">
    <property type="component" value="Unassembled WGS sequence"/>
</dbReference>